<dbReference type="PANTHER" id="PTHR31391:SF106">
    <property type="entry name" value="B3 DOMAIN-CONTAINING PROTEIN OS01G0723500"/>
    <property type="match status" value="1"/>
</dbReference>
<dbReference type="GO" id="GO:0005634">
    <property type="term" value="C:nucleus"/>
    <property type="evidence" value="ECO:0007669"/>
    <property type="project" value="UniProtKB-SubCell"/>
</dbReference>
<name>A0A4Y7J7J8_PAPSO</name>
<feature type="compositionally biased region" description="Basic and acidic residues" evidence="6">
    <location>
        <begin position="1"/>
        <end position="19"/>
    </location>
</feature>
<keyword evidence="3" id="KW-0238">DNA-binding</keyword>
<feature type="domain" description="TF-B3" evidence="7">
    <location>
        <begin position="363"/>
        <end position="462"/>
    </location>
</feature>
<feature type="domain" description="TF-B3" evidence="7">
    <location>
        <begin position="202"/>
        <end position="306"/>
    </location>
</feature>
<dbReference type="InterPro" id="IPR044837">
    <property type="entry name" value="REM16-like"/>
</dbReference>
<reference evidence="8 9" key="1">
    <citation type="journal article" date="2018" name="Science">
        <title>The opium poppy genome and morphinan production.</title>
        <authorList>
            <person name="Guo L."/>
            <person name="Winzer T."/>
            <person name="Yang X."/>
            <person name="Li Y."/>
            <person name="Ning Z."/>
            <person name="He Z."/>
            <person name="Teodor R."/>
            <person name="Lu Y."/>
            <person name="Bowser T.A."/>
            <person name="Graham I.A."/>
            <person name="Ye K."/>
        </authorList>
    </citation>
    <scope>NUCLEOTIDE SEQUENCE [LARGE SCALE GENOMIC DNA]</scope>
    <source>
        <strain evidence="9">cv. HN1</strain>
        <tissue evidence="8">Leaves</tissue>
    </source>
</reference>
<feature type="domain" description="TF-B3" evidence="7">
    <location>
        <begin position="28"/>
        <end position="123"/>
    </location>
</feature>
<protein>
    <recommendedName>
        <fullName evidence="7">TF-B3 domain-containing protein</fullName>
    </recommendedName>
</protein>
<organism evidence="8 9">
    <name type="scientific">Papaver somniferum</name>
    <name type="common">Opium poppy</name>
    <dbReference type="NCBI Taxonomy" id="3469"/>
    <lineage>
        <taxon>Eukaryota</taxon>
        <taxon>Viridiplantae</taxon>
        <taxon>Streptophyta</taxon>
        <taxon>Embryophyta</taxon>
        <taxon>Tracheophyta</taxon>
        <taxon>Spermatophyta</taxon>
        <taxon>Magnoliopsida</taxon>
        <taxon>Ranunculales</taxon>
        <taxon>Papaveraceae</taxon>
        <taxon>Papaveroideae</taxon>
        <taxon>Papaver</taxon>
    </lineage>
</organism>
<evidence type="ECO:0000256" key="5">
    <source>
        <dbReference type="ARBA" id="ARBA00023242"/>
    </source>
</evidence>
<keyword evidence="4" id="KW-0804">Transcription</keyword>
<comment type="subcellular location">
    <subcellularLocation>
        <location evidence="1">Nucleus</location>
    </subcellularLocation>
</comment>
<evidence type="ECO:0000256" key="3">
    <source>
        <dbReference type="ARBA" id="ARBA00023125"/>
    </source>
</evidence>
<dbReference type="PROSITE" id="PS50863">
    <property type="entry name" value="B3"/>
    <property type="match status" value="3"/>
</dbReference>
<dbReference type="OrthoDB" id="1666376at2759"/>
<keyword evidence="5" id="KW-0539">Nucleus</keyword>
<dbReference type="PANTHER" id="PTHR31391">
    <property type="entry name" value="B3 DOMAIN-CONTAINING PROTEIN OS11G0197600-RELATED"/>
    <property type="match status" value="1"/>
</dbReference>
<evidence type="ECO:0000259" key="7">
    <source>
        <dbReference type="PROSITE" id="PS50863"/>
    </source>
</evidence>
<proteinExistence type="predicted"/>
<dbReference type="Gramene" id="RZC57104">
    <property type="protein sequence ID" value="RZC57104"/>
    <property type="gene ID" value="C5167_004407"/>
</dbReference>
<dbReference type="OMA" id="ATRSCIC"/>
<evidence type="ECO:0000256" key="2">
    <source>
        <dbReference type="ARBA" id="ARBA00023015"/>
    </source>
</evidence>
<gene>
    <name evidence="8" type="ORF">C5167_004407</name>
</gene>
<sequence length="474" mass="54223">MYQREKQKESKRSKMESSKLVEPVDDMKHHFFKILQGEVENRVRIPEAICSRLPTDSPRCGLAVVEGPNGASSIVEVNKTQDGTYLEEGWEIFVQENGFKKLDFLDFRHDGGMQFHVEVSKGNGYPREERFVHVPSPVPSQESHGPREECFTPVPSPLGRERNQHGSPCENSKLKKRDSFNQEKFASAIEVESKVKSFSSPFPFFWTSVKLSNVSRMTIPAQFAREHLQTNMKGAEEKMDVLLQNEEGGIWELGVCSCATQNYFIKGWKMFATDNKLKIGDFVIFELIDKHPGGKLVMSFHIYRVPVLEECLTPVPSPLGRERKRHGSPSVNSTLKKRGSFNHEKFASAIEVETKVKSFSSPFPFFWTSVKLSNVFYLIIPAMFAREHFPTNEKMDVLLQNEEGCIWEVGFSSCVSKSCFIKGWKMFATDNKLKIGDYVIFELIDKRPDAKFVMNFHIYRVPVAVEDDPDDSEE</sequence>
<keyword evidence="2" id="KW-0805">Transcription regulation</keyword>
<dbReference type="Pfam" id="PF02362">
    <property type="entry name" value="B3"/>
    <property type="match status" value="3"/>
</dbReference>
<dbReference type="AlphaFoldDB" id="A0A4Y7J7J8"/>
<accession>A0A4Y7J7J8</accession>
<feature type="region of interest" description="Disordered" evidence="6">
    <location>
        <begin position="1"/>
        <end position="20"/>
    </location>
</feature>
<feature type="region of interest" description="Disordered" evidence="6">
    <location>
        <begin position="154"/>
        <end position="174"/>
    </location>
</feature>
<dbReference type="SMART" id="SM01019">
    <property type="entry name" value="B3"/>
    <property type="match status" value="3"/>
</dbReference>
<dbReference type="EMBL" id="CM010718">
    <property type="protein sequence ID" value="RZC57104.1"/>
    <property type="molecule type" value="Genomic_DNA"/>
</dbReference>
<evidence type="ECO:0000313" key="9">
    <source>
        <dbReference type="Proteomes" id="UP000316621"/>
    </source>
</evidence>
<keyword evidence="9" id="KW-1185">Reference proteome</keyword>
<evidence type="ECO:0000313" key="8">
    <source>
        <dbReference type="EMBL" id="RZC57104.1"/>
    </source>
</evidence>
<dbReference type="InterPro" id="IPR015300">
    <property type="entry name" value="DNA-bd_pseudobarrel_sf"/>
</dbReference>
<dbReference type="Proteomes" id="UP000316621">
    <property type="component" value="Chromosome 4"/>
</dbReference>
<evidence type="ECO:0000256" key="1">
    <source>
        <dbReference type="ARBA" id="ARBA00004123"/>
    </source>
</evidence>
<evidence type="ECO:0000256" key="4">
    <source>
        <dbReference type="ARBA" id="ARBA00023163"/>
    </source>
</evidence>
<dbReference type="Gene3D" id="2.40.330.10">
    <property type="entry name" value="DNA-binding pseudobarrel domain"/>
    <property type="match status" value="3"/>
</dbReference>
<dbReference type="CDD" id="cd10017">
    <property type="entry name" value="B3_DNA"/>
    <property type="match status" value="3"/>
</dbReference>
<evidence type="ECO:0000256" key="6">
    <source>
        <dbReference type="SAM" id="MobiDB-lite"/>
    </source>
</evidence>
<dbReference type="InterPro" id="IPR003340">
    <property type="entry name" value="B3_DNA-bd"/>
</dbReference>
<dbReference type="SUPFAM" id="SSF101936">
    <property type="entry name" value="DNA-binding pseudobarrel domain"/>
    <property type="match status" value="3"/>
</dbReference>
<dbReference type="GO" id="GO:0003677">
    <property type="term" value="F:DNA binding"/>
    <property type="evidence" value="ECO:0007669"/>
    <property type="project" value="UniProtKB-KW"/>
</dbReference>